<gene>
    <name evidence="1" type="ORF">Q5H93_18535</name>
</gene>
<dbReference type="RefSeq" id="WP_305008131.1">
    <property type="nucleotide sequence ID" value="NZ_JAUQSY010000013.1"/>
</dbReference>
<comment type="caution">
    <text evidence="1">The sequence shown here is derived from an EMBL/GenBank/DDBJ whole genome shotgun (WGS) entry which is preliminary data.</text>
</comment>
<sequence length="126" mass="14310">MEQFYVQIGEGNSHSQDVAENMLRFLAMVNEMFKETQLWGLTSLARLVIQNASNWESSWFIIVVSAGAQEYYVEYLLPADKSPWKGAYVKGEAASLEEAKKYLLIAMRESQGWVGNQELARLLQGI</sequence>
<name>A0ABT9BEQ4_9BACT</name>
<proteinExistence type="predicted"/>
<dbReference type="Proteomes" id="UP001176429">
    <property type="component" value="Unassembled WGS sequence"/>
</dbReference>
<accession>A0ABT9BEQ4</accession>
<reference evidence="1" key="1">
    <citation type="submission" date="2023-07" db="EMBL/GenBank/DDBJ databases">
        <authorList>
            <person name="Kim M.K."/>
        </authorList>
    </citation>
    <scope>NUCLEOTIDE SEQUENCE</scope>
    <source>
        <strain evidence="1">ASUV-10-1</strain>
    </source>
</reference>
<evidence type="ECO:0000313" key="1">
    <source>
        <dbReference type="EMBL" id="MDO7876749.1"/>
    </source>
</evidence>
<protein>
    <recommendedName>
        <fullName evidence="3">Immunity protein Imm1</fullName>
    </recommendedName>
</protein>
<evidence type="ECO:0000313" key="2">
    <source>
        <dbReference type="Proteomes" id="UP001176429"/>
    </source>
</evidence>
<keyword evidence="2" id="KW-1185">Reference proteome</keyword>
<dbReference type="EMBL" id="JAUQSY010000013">
    <property type="protein sequence ID" value="MDO7876749.1"/>
    <property type="molecule type" value="Genomic_DNA"/>
</dbReference>
<evidence type="ECO:0008006" key="3">
    <source>
        <dbReference type="Google" id="ProtNLM"/>
    </source>
</evidence>
<organism evidence="1 2">
    <name type="scientific">Hymenobacter aranciens</name>
    <dbReference type="NCBI Taxonomy" id="3063996"/>
    <lineage>
        <taxon>Bacteria</taxon>
        <taxon>Pseudomonadati</taxon>
        <taxon>Bacteroidota</taxon>
        <taxon>Cytophagia</taxon>
        <taxon>Cytophagales</taxon>
        <taxon>Hymenobacteraceae</taxon>
        <taxon>Hymenobacter</taxon>
    </lineage>
</organism>